<gene>
    <name evidence="6" type="ORF">JIV24_12505</name>
</gene>
<dbReference type="Proteomes" id="UP000605676">
    <property type="component" value="Unassembled WGS sequence"/>
</dbReference>
<sequence length="175" mass="19500">MKQLAKYSLGVIIVFMVFSVFSGHAQKKGTDIGDIAPNINLRNPDGKVMELEALRGQLVLIDFWASWCGPCRRENPVVVEAFNTYKDKTFNAGDGFTVFSVSLDKKQKAWEQAIIDDKLSWPYHVSDLAGWNSRAAAMYGVNGIPMNFLIDKDGIIIAKNLRGHHLKSTLQGLVK</sequence>
<evidence type="ECO:0000256" key="3">
    <source>
        <dbReference type="ARBA" id="ARBA00023157"/>
    </source>
</evidence>
<dbReference type="Pfam" id="PF08534">
    <property type="entry name" value="Redoxin"/>
    <property type="match status" value="1"/>
</dbReference>
<dbReference type="Gene3D" id="3.40.30.10">
    <property type="entry name" value="Glutaredoxin"/>
    <property type="match status" value="1"/>
</dbReference>
<name>A0ABS1HLL8_9BACT</name>
<dbReference type="EMBL" id="JAENRR010000028">
    <property type="protein sequence ID" value="MBK3518158.1"/>
    <property type="molecule type" value="Genomic_DNA"/>
</dbReference>
<proteinExistence type="predicted"/>
<dbReference type="InterPro" id="IPR017937">
    <property type="entry name" value="Thioredoxin_CS"/>
</dbReference>
<dbReference type="PROSITE" id="PS51352">
    <property type="entry name" value="THIOREDOXIN_2"/>
    <property type="match status" value="1"/>
</dbReference>
<dbReference type="CDD" id="cd02966">
    <property type="entry name" value="TlpA_like_family"/>
    <property type="match status" value="1"/>
</dbReference>
<comment type="caution">
    <text evidence="6">The sequence shown here is derived from an EMBL/GenBank/DDBJ whole genome shotgun (WGS) entry which is preliminary data.</text>
</comment>
<keyword evidence="4" id="KW-0676">Redox-active center</keyword>
<dbReference type="InterPro" id="IPR013766">
    <property type="entry name" value="Thioredoxin_domain"/>
</dbReference>
<dbReference type="PROSITE" id="PS00194">
    <property type="entry name" value="THIOREDOXIN_1"/>
    <property type="match status" value="1"/>
</dbReference>
<accession>A0ABS1HLL8</accession>
<comment type="subcellular location">
    <subcellularLocation>
        <location evidence="1">Cell envelope</location>
    </subcellularLocation>
</comment>
<dbReference type="InterPro" id="IPR050553">
    <property type="entry name" value="Thioredoxin_ResA/DsbE_sf"/>
</dbReference>
<dbReference type="SUPFAM" id="SSF52833">
    <property type="entry name" value="Thioredoxin-like"/>
    <property type="match status" value="1"/>
</dbReference>
<evidence type="ECO:0000256" key="1">
    <source>
        <dbReference type="ARBA" id="ARBA00004196"/>
    </source>
</evidence>
<dbReference type="PANTHER" id="PTHR42852">
    <property type="entry name" value="THIOL:DISULFIDE INTERCHANGE PROTEIN DSBE"/>
    <property type="match status" value="1"/>
</dbReference>
<reference evidence="6 7" key="1">
    <citation type="submission" date="2021-01" db="EMBL/GenBank/DDBJ databases">
        <title>Carboxyliciviraga sp.nov., isolated from coastal sediments.</title>
        <authorList>
            <person name="Lu D."/>
            <person name="Zhang T."/>
        </authorList>
    </citation>
    <scope>NUCLEOTIDE SEQUENCE [LARGE SCALE GENOMIC DNA]</scope>
    <source>
        <strain evidence="6 7">N1Y132</strain>
    </source>
</reference>
<keyword evidence="3" id="KW-1015">Disulfide bond</keyword>
<evidence type="ECO:0000256" key="2">
    <source>
        <dbReference type="ARBA" id="ARBA00022748"/>
    </source>
</evidence>
<evidence type="ECO:0000256" key="4">
    <source>
        <dbReference type="ARBA" id="ARBA00023284"/>
    </source>
</evidence>
<dbReference type="InterPro" id="IPR013740">
    <property type="entry name" value="Redoxin"/>
</dbReference>
<organism evidence="6 7">
    <name type="scientific">Carboxylicivirga marina</name>
    <dbReference type="NCBI Taxonomy" id="2800988"/>
    <lineage>
        <taxon>Bacteria</taxon>
        <taxon>Pseudomonadati</taxon>
        <taxon>Bacteroidota</taxon>
        <taxon>Bacteroidia</taxon>
        <taxon>Marinilabiliales</taxon>
        <taxon>Marinilabiliaceae</taxon>
        <taxon>Carboxylicivirga</taxon>
    </lineage>
</organism>
<evidence type="ECO:0000313" key="6">
    <source>
        <dbReference type="EMBL" id="MBK3518158.1"/>
    </source>
</evidence>
<keyword evidence="2" id="KW-0201">Cytochrome c-type biogenesis</keyword>
<evidence type="ECO:0000259" key="5">
    <source>
        <dbReference type="PROSITE" id="PS51352"/>
    </source>
</evidence>
<keyword evidence="7" id="KW-1185">Reference proteome</keyword>
<evidence type="ECO:0000313" key="7">
    <source>
        <dbReference type="Proteomes" id="UP000605676"/>
    </source>
</evidence>
<dbReference type="InterPro" id="IPR036249">
    <property type="entry name" value="Thioredoxin-like_sf"/>
</dbReference>
<feature type="domain" description="Thioredoxin" evidence="5">
    <location>
        <begin position="30"/>
        <end position="175"/>
    </location>
</feature>
<dbReference type="RefSeq" id="WP_200465387.1">
    <property type="nucleotide sequence ID" value="NZ_JAENRR010000028.1"/>
</dbReference>
<dbReference type="PANTHER" id="PTHR42852:SF6">
    <property type="entry name" value="THIOL:DISULFIDE INTERCHANGE PROTEIN DSBE"/>
    <property type="match status" value="1"/>
</dbReference>
<protein>
    <submittedName>
        <fullName evidence="6">TlpA family protein disulfide reductase</fullName>
    </submittedName>
</protein>